<keyword evidence="3" id="KW-1185">Reference proteome</keyword>
<reference evidence="2 3" key="1">
    <citation type="journal article" date="2023" name="Plants (Basel)">
        <title>Bridging the Gap: Combining Genomics and Transcriptomics Approaches to Understand Stylosanthes scabra, an Orphan Legume from the Brazilian Caatinga.</title>
        <authorList>
            <person name="Ferreira-Neto J.R.C."/>
            <person name="da Silva M.D."/>
            <person name="Binneck E."/>
            <person name="de Melo N.F."/>
            <person name="da Silva R.H."/>
            <person name="de Melo A.L.T.M."/>
            <person name="Pandolfi V."/>
            <person name="Bustamante F.O."/>
            <person name="Brasileiro-Vidal A.C."/>
            <person name="Benko-Iseppon A.M."/>
        </authorList>
    </citation>
    <scope>NUCLEOTIDE SEQUENCE [LARGE SCALE GENOMIC DNA]</scope>
    <source>
        <tissue evidence="2">Leaves</tissue>
    </source>
</reference>
<organism evidence="2 3">
    <name type="scientific">Stylosanthes scabra</name>
    <dbReference type="NCBI Taxonomy" id="79078"/>
    <lineage>
        <taxon>Eukaryota</taxon>
        <taxon>Viridiplantae</taxon>
        <taxon>Streptophyta</taxon>
        <taxon>Embryophyta</taxon>
        <taxon>Tracheophyta</taxon>
        <taxon>Spermatophyta</taxon>
        <taxon>Magnoliopsida</taxon>
        <taxon>eudicotyledons</taxon>
        <taxon>Gunneridae</taxon>
        <taxon>Pentapetalae</taxon>
        <taxon>rosids</taxon>
        <taxon>fabids</taxon>
        <taxon>Fabales</taxon>
        <taxon>Fabaceae</taxon>
        <taxon>Papilionoideae</taxon>
        <taxon>50 kb inversion clade</taxon>
        <taxon>dalbergioids sensu lato</taxon>
        <taxon>Dalbergieae</taxon>
        <taxon>Pterocarpus clade</taxon>
        <taxon>Stylosanthes</taxon>
    </lineage>
</organism>
<evidence type="ECO:0000256" key="1">
    <source>
        <dbReference type="SAM" id="Coils"/>
    </source>
</evidence>
<feature type="coiled-coil region" evidence="1">
    <location>
        <begin position="124"/>
        <end position="179"/>
    </location>
</feature>
<evidence type="ECO:0000313" key="3">
    <source>
        <dbReference type="Proteomes" id="UP001341840"/>
    </source>
</evidence>
<keyword evidence="1" id="KW-0175">Coiled coil</keyword>
<evidence type="ECO:0000313" key="2">
    <source>
        <dbReference type="EMBL" id="MED6107853.1"/>
    </source>
</evidence>
<dbReference type="EMBL" id="JASCZI010000054">
    <property type="protein sequence ID" value="MED6107853.1"/>
    <property type="molecule type" value="Genomic_DNA"/>
</dbReference>
<name>A0ABU6Q7Q7_9FABA</name>
<dbReference type="Proteomes" id="UP001341840">
    <property type="component" value="Unassembled WGS sequence"/>
</dbReference>
<sequence length="212" mass="24441">MAELVAVARGPRETTTGDLKNFLKMKSEREHSASNVSLEEVKSFTDKQKKLHGYIGEEDLTSVWSEHFQSKSDFDLIGSVDDVTMPQFMQVYATRLLCIGRYDELKTREETEQKKGNDVEVDKNLELERKLQVAMEQVASKEKELAEMKSDNEQLKGKLQKLDRDKIDLEARVVELCSQKKEAEPLRRIMGMRLWLLGLSEQRSKPNTSFLI</sequence>
<comment type="caution">
    <text evidence="2">The sequence shown here is derived from an EMBL/GenBank/DDBJ whole genome shotgun (WGS) entry which is preliminary data.</text>
</comment>
<gene>
    <name evidence="2" type="ORF">PIB30_018137</name>
</gene>
<protein>
    <submittedName>
        <fullName evidence="2">Uncharacterized protein</fullName>
    </submittedName>
</protein>
<accession>A0ABU6Q7Q7</accession>
<proteinExistence type="predicted"/>